<sequence>MKYFSVITITIAINICAFYFLASYDLSWPFEGWEREELGQFGDSWGVLTSIFSVLAFCGVAYSVTLQRQSLEQVTKESSDNNEFLKSQRFEGVFFQMIGLLQNVISDIDVTYLEQARGPKKGRGAFRLFYSSLRDSGFVSSFFARKNGSEIYNFYKTRCDVRSKYDTFFIIWQQNLAHYFRMVYHIYKFIDESHLDDNLKKNYASILRAQLSNFELLILFYNCVGEHGSKMEKYAVKYEMFDNLPISDLAHDSHKYLVDFRAFGKQKIYEPY</sequence>
<name>A0AAJ2DAN4_SERFO</name>
<reference evidence="2" key="1">
    <citation type="submission" date="2023-08" db="EMBL/GenBank/DDBJ databases">
        <title>The Comparative Genomic Analysis of Yersiniaceae from Polar Regions.</title>
        <authorList>
            <person name="Goncharov A."/>
            <person name="Aslanov B."/>
            <person name="Kolodzhieva V."/>
            <person name="Azarov D."/>
            <person name="Mochov A."/>
            <person name="Lebedeva E."/>
        </authorList>
    </citation>
    <scope>NUCLEOTIDE SEQUENCE</scope>
    <source>
        <strain evidence="2">Vf</strain>
    </source>
</reference>
<feature type="transmembrane region" description="Helical" evidence="1">
    <location>
        <begin position="7"/>
        <end position="24"/>
    </location>
</feature>
<organism evidence="2 3">
    <name type="scientific">Serratia fonticola</name>
    <dbReference type="NCBI Taxonomy" id="47917"/>
    <lineage>
        <taxon>Bacteria</taxon>
        <taxon>Pseudomonadati</taxon>
        <taxon>Pseudomonadota</taxon>
        <taxon>Gammaproteobacteria</taxon>
        <taxon>Enterobacterales</taxon>
        <taxon>Yersiniaceae</taxon>
        <taxon>Serratia</taxon>
    </lineage>
</organism>
<dbReference type="EMBL" id="JAVIGA010000024">
    <property type="protein sequence ID" value="MDQ9128573.1"/>
    <property type="molecule type" value="Genomic_DNA"/>
</dbReference>
<dbReference type="InterPro" id="IPR031709">
    <property type="entry name" value="PutAbiC"/>
</dbReference>
<accession>A0AAJ2DAN4</accession>
<keyword evidence="1" id="KW-0472">Membrane</keyword>
<evidence type="ECO:0000256" key="1">
    <source>
        <dbReference type="SAM" id="Phobius"/>
    </source>
</evidence>
<dbReference type="AlphaFoldDB" id="A0AAJ2DAN4"/>
<proteinExistence type="predicted"/>
<evidence type="ECO:0000313" key="3">
    <source>
        <dbReference type="Proteomes" id="UP001224622"/>
    </source>
</evidence>
<comment type="caution">
    <text evidence="2">The sequence shown here is derived from an EMBL/GenBank/DDBJ whole genome shotgun (WGS) entry which is preliminary data.</text>
</comment>
<dbReference type="RefSeq" id="WP_309048100.1">
    <property type="nucleotide sequence ID" value="NZ_JAVIGA010000024.1"/>
</dbReference>
<keyword evidence="1" id="KW-0812">Transmembrane</keyword>
<protein>
    <submittedName>
        <fullName evidence="2">Phage abortive infection protein</fullName>
    </submittedName>
</protein>
<dbReference type="Pfam" id="PF16872">
    <property type="entry name" value="putAbiC"/>
    <property type="match status" value="1"/>
</dbReference>
<feature type="transmembrane region" description="Helical" evidence="1">
    <location>
        <begin position="44"/>
        <end position="66"/>
    </location>
</feature>
<keyword evidence="1" id="KW-1133">Transmembrane helix</keyword>
<evidence type="ECO:0000313" key="2">
    <source>
        <dbReference type="EMBL" id="MDQ9128573.1"/>
    </source>
</evidence>
<gene>
    <name evidence="2" type="ORF">RDT67_19330</name>
</gene>
<dbReference type="Proteomes" id="UP001224622">
    <property type="component" value="Unassembled WGS sequence"/>
</dbReference>